<protein>
    <submittedName>
        <fullName evidence="10">Ger(X)C family spore germination protein</fullName>
    </submittedName>
</protein>
<keyword evidence="6" id="KW-0564">Palmitate</keyword>
<keyword evidence="4" id="KW-0732">Signal</keyword>
<evidence type="ECO:0000256" key="6">
    <source>
        <dbReference type="ARBA" id="ARBA00023139"/>
    </source>
</evidence>
<evidence type="ECO:0000259" key="9">
    <source>
        <dbReference type="Pfam" id="PF25198"/>
    </source>
</evidence>
<feature type="domain" description="Spore germination GerAC-like C-terminal" evidence="8">
    <location>
        <begin position="199"/>
        <end position="356"/>
    </location>
</feature>
<comment type="similarity">
    <text evidence="2">Belongs to the GerABKC lipoprotein family.</text>
</comment>
<name>A0ABW8RCF2_9BACI</name>
<keyword evidence="5" id="KW-0472">Membrane</keyword>
<keyword evidence="11" id="KW-1185">Reference proteome</keyword>
<evidence type="ECO:0000259" key="8">
    <source>
        <dbReference type="Pfam" id="PF05504"/>
    </source>
</evidence>
<gene>
    <name evidence="10" type="ORF">ACJEBI_06475</name>
</gene>
<feature type="domain" description="Spore germination protein N-terminal" evidence="9">
    <location>
        <begin position="25"/>
        <end position="189"/>
    </location>
</feature>
<dbReference type="InterPro" id="IPR038501">
    <property type="entry name" value="Spore_GerAC_C_sf"/>
</dbReference>
<dbReference type="Pfam" id="PF25198">
    <property type="entry name" value="Spore_GerAC_N"/>
    <property type="match status" value="1"/>
</dbReference>
<evidence type="ECO:0000256" key="4">
    <source>
        <dbReference type="ARBA" id="ARBA00022729"/>
    </source>
</evidence>
<dbReference type="Proteomes" id="UP001623041">
    <property type="component" value="Unassembled WGS sequence"/>
</dbReference>
<evidence type="ECO:0000313" key="10">
    <source>
        <dbReference type="EMBL" id="MFK9091121.1"/>
    </source>
</evidence>
<evidence type="ECO:0000256" key="2">
    <source>
        <dbReference type="ARBA" id="ARBA00007886"/>
    </source>
</evidence>
<dbReference type="Pfam" id="PF05504">
    <property type="entry name" value="Spore_GerAC"/>
    <property type="match status" value="1"/>
</dbReference>
<evidence type="ECO:0000256" key="7">
    <source>
        <dbReference type="ARBA" id="ARBA00023288"/>
    </source>
</evidence>
<keyword evidence="3" id="KW-0309">Germination</keyword>
<sequence>MGEAKLKRLFLGFIILFLISGCVKKEIIDDINIVTGVGFDTLDDDQMIGTFLTQNFKADKSITNQTFISKASLRRDLLIEAARQSSQPLVTGGVGVTVIGEELGKDGIKDILDVYQRDVSIGARNYFAIADGKAQKMLQGKYGTIGTGNYLYNLLDNNVKNKDIPKTNLHLLLHDYYQKGKDIYLPILKQKSVNQVEISGISFFKADKVVGVIPSEKMFFFSLLVNKYSKGNFSVPNNDDGKASIKSFVSKRKFKISKKNPSQVIIRIKIKGSIQEYTGKQLNQKEIKKIQENLERKVEKESLKLVKDFQRKRADPIGLGEFHKSRKRGFDFKKWENEYKNLNVKIDSNVIIEETGIIE</sequence>
<keyword evidence="7" id="KW-0449">Lipoprotein</keyword>
<dbReference type="InterPro" id="IPR046953">
    <property type="entry name" value="Spore_GerAC-like_C"/>
</dbReference>
<evidence type="ECO:0000256" key="3">
    <source>
        <dbReference type="ARBA" id="ARBA00022544"/>
    </source>
</evidence>
<dbReference type="PANTHER" id="PTHR35789">
    <property type="entry name" value="SPORE GERMINATION PROTEIN B3"/>
    <property type="match status" value="1"/>
</dbReference>
<dbReference type="InterPro" id="IPR057336">
    <property type="entry name" value="GerAC_N"/>
</dbReference>
<dbReference type="EMBL" id="JBJHQH010000004">
    <property type="protein sequence ID" value="MFK9091121.1"/>
    <property type="molecule type" value="Genomic_DNA"/>
</dbReference>
<dbReference type="InterPro" id="IPR008844">
    <property type="entry name" value="Spore_GerAC-like"/>
</dbReference>
<reference evidence="10 11" key="1">
    <citation type="submission" date="2024-11" db="EMBL/GenBank/DDBJ databases">
        <authorList>
            <person name="Lucas J.A."/>
        </authorList>
    </citation>
    <scope>NUCLEOTIDE SEQUENCE [LARGE SCALE GENOMIC DNA]</scope>
    <source>
        <strain evidence="10 11">Z 5.4</strain>
    </source>
</reference>
<evidence type="ECO:0000313" key="11">
    <source>
        <dbReference type="Proteomes" id="UP001623041"/>
    </source>
</evidence>
<evidence type="ECO:0000256" key="1">
    <source>
        <dbReference type="ARBA" id="ARBA00004635"/>
    </source>
</evidence>
<dbReference type="PROSITE" id="PS51257">
    <property type="entry name" value="PROKAR_LIPOPROTEIN"/>
    <property type="match status" value="1"/>
</dbReference>
<dbReference type="RefSeq" id="WP_406579814.1">
    <property type="nucleotide sequence ID" value="NZ_JBJHQH010000004.1"/>
</dbReference>
<comment type="caution">
    <text evidence="10">The sequence shown here is derived from an EMBL/GenBank/DDBJ whole genome shotgun (WGS) entry which is preliminary data.</text>
</comment>
<accession>A0ABW8RCF2</accession>
<comment type="subcellular location">
    <subcellularLocation>
        <location evidence="1">Membrane</location>
        <topology evidence="1">Lipid-anchor</topology>
    </subcellularLocation>
</comment>
<proteinExistence type="inferred from homology"/>
<dbReference type="PANTHER" id="PTHR35789:SF1">
    <property type="entry name" value="SPORE GERMINATION PROTEIN B3"/>
    <property type="match status" value="1"/>
</dbReference>
<dbReference type="Gene3D" id="3.30.300.210">
    <property type="entry name" value="Nutrient germinant receptor protein C, domain 3"/>
    <property type="match status" value="1"/>
</dbReference>
<dbReference type="NCBIfam" id="TIGR02887">
    <property type="entry name" value="spore_ger_x_C"/>
    <property type="match status" value="1"/>
</dbReference>
<evidence type="ECO:0000256" key="5">
    <source>
        <dbReference type="ARBA" id="ARBA00023136"/>
    </source>
</evidence>
<organism evidence="10 11">
    <name type="scientific">Bacillus salipaludis</name>
    <dbReference type="NCBI Taxonomy" id="2547811"/>
    <lineage>
        <taxon>Bacteria</taxon>
        <taxon>Bacillati</taxon>
        <taxon>Bacillota</taxon>
        <taxon>Bacilli</taxon>
        <taxon>Bacillales</taxon>
        <taxon>Bacillaceae</taxon>
        <taxon>Bacillus</taxon>
    </lineage>
</organism>